<gene>
    <name evidence="4" type="ORF">JQS43_09360</name>
</gene>
<dbReference type="KEGG" id="nhy:JQS43_09360"/>
<feature type="compositionally biased region" description="Low complexity" evidence="1">
    <location>
        <begin position="21"/>
        <end position="33"/>
    </location>
</feature>
<keyword evidence="2" id="KW-1133">Transmembrane helix</keyword>
<keyword evidence="2" id="KW-0812">Transmembrane</keyword>
<dbReference type="SUPFAM" id="SSF50998">
    <property type="entry name" value="Quinoprotein alcohol dehydrogenase-like"/>
    <property type="match status" value="1"/>
</dbReference>
<evidence type="ECO:0000256" key="1">
    <source>
        <dbReference type="SAM" id="MobiDB-lite"/>
    </source>
</evidence>
<evidence type="ECO:0000313" key="4">
    <source>
        <dbReference type="EMBL" id="QSB16462.1"/>
    </source>
</evidence>
<feature type="transmembrane region" description="Helical" evidence="2">
    <location>
        <begin position="107"/>
        <end position="128"/>
    </location>
</feature>
<protein>
    <submittedName>
        <fullName evidence="4">PQQ-binding-like beta-propeller repeat protein</fullName>
    </submittedName>
</protein>
<feature type="compositionally biased region" description="Basic and acidic residues" evidence="1">
    <location>
        <begin position="1"/>
        <end position="14"/>
    </location>
</feature>
<dbReference type="Pfam" id="PF13360">
    <property type="entry name" value="PQQ_2"/>
    <property type="match status" value="1"/>
</dbReference>
<evidence type="ECO:0000259" key="3">
    <source>
        <dbReference type="Pfam" id="PF13360"/>
    </source>
</evidence>
<dbReference type="InterPro" id="IPR018391">
    <property type="entry name" value="PQQ_b-propeller_rpt"/>
</dbReference>
<keyword evidence="2" id="KW-0472">Membrane</keyword>
<dbReference type="Gene3D" id="2.130.10.10">
    <property type="entry name" value="YVTN repeat-like/Quinoprotein amine dehydrogenase"/>
    <property type="match status" value="1"/>
</dbReference>
<dbReference type="InterPro" id="IPR011047">
    <property type="entry name" value="Quinoprotein_ADH-like_sf"/>
</dbReference>
<feature type="transmembrane region" description="Helical" evidence="2">
    <location>
        <begin position="69"/>
        <end position="95"/>
    </location>
</feature>
<sequence length="666" mass="69055">MARDKVEDTDHPAADSEPTEAAGTPAKAKQTAPAKDKPDGGAAAGRGTSGTATAAARHRTVMQRRHVRIALAMTAAVGVEIAGAAGLVAASLLSWQWGEALWGQSEMVWVVLQAALALVLLALVAAWLVRSEQLRARLRVPLLVPAGAVAVVSLALLWQTEPAGRGPGPLVATVGAVLVLAGATTWLIGLRQLQALFPFGLGDARSRGFGNLPTVRRAQFVGGPAGAVGGAALVAGALLVTPGWVTTVDSSTADRLALGEHPSAETAGEPAWTVELAAAQEGRPTQVWGTPGGLIIEEESGVRAVDPRTGEDRWHWRDDTYQRVAGVVTGGGDTVVLALEYDGGGTGRDRVIALDTGTGELQWDRFDDELVAAMSNIVVAHETGDWFVVPDQPSSPAVEEESSLSLVAIDAESGEESWRVEEDEGCGFIAATGGTAGLLVSTQQCAPLPGDNGEAVEPAGSCLVTGTDPETAEARWSWPDAETVVADCQVAAAEEVVVVTYQADDGREGVALDPITGEVRWQIEDEAELDGIRNHVQIGEELIGTEWQDDGAGGGAGELIIRSAQDGEVRERVELPEGQPIEVAAAAPGTAAVAHYRPETAEVVLLTVDLAEAEISSEAVVTGSPGDGQFRQVTLSSGPAALALSTLVGIGTEVESATYHLHVYGW</sequence>
<accession>A0A895YKA0</accession>
<evidence type="ECO:0000256" key="2">
    <source>
        <dbReference type="SAM" id="Phobius"/>
    </source>
</evidence>
<evidence type="ECO:0000313" key="5">
    <source>
        <dbReference type="Proteomes" id="UP000662857"/>
    </source>
</evidence>
<reference evidence="4" key="1">
    <citation type="submission" date="2021-02" db="EMBL/GenBank/DDBJ databases">
        <title>Natrosporangium hydrolyticum gen. nov., sp. nov, a haloalkaliphilic actinobacterium from a soda solonchak soil.</title>
        <authorList>
            <person name="Sorokin D.Y."/>
            <person name="Khijniak T.V."/>
            <person name="Zakharycheva A.P."/>
            <person name="Boueva O.V."/>
            <person name="Ariskina E.V."/>
            <person name="Hahnke R.L."/>
            <person name="Bunk B."/>
            <person name="Sproer C."/>
            <person name="Schumann P."/>
            <person name="Evtushenko L.I."/>
            <person name="Kublanov I.V."/>
        </authorList>
    </citation>
    <scope>NUCLEOTIDE SEQUENCE</scope>
    <source>
        <strain evidence="4">DSM 106523</strain>
    </source>
</reference>
<feature type="transmembrane region" description="Helical" evidence="2">
    <location>
        <begin position="225"/>
        <end position="245"/>
    </location>
</feature>
<feature type="domain" description="Pyrrolo-quinoline quinone repeat" evidence="3">
    <location>
        <begin position="299"/>
        <end position="427"/>
    </location>
</feature>
<feature type="transmembrane region" description="Helical" evidence="2">
    <location>
        <begin position="140"/>
        <end position="158"/>
    </location>
</feature>
<dbReference type="SMART" id="SM00564">
    <property type="entry name" value="PQQ"/>
    <property type="match status" value="4"/>
</dbReference>
<keyword evidence="5" id="KW-1185">Reference proteome</keyword>
<dbReference type="InterPro" id="IPR002372">
    <property type="entry name" value="PQQ_rpt_dom"/>
</dbReference>
<dbReference type="EMBL" id="CP070499">
    <property type="protein sequence ID" value="QSB16462.1"/>
    <property type="molecule type" value="Genomic_DNA"/>
</dbReference>
<proteinExistence type="predicted"/>
<dbReference type="RefSeq" id="WP_239678677.1">
    <property type="nucleotide sequence ID" value="NZ_CP070499.1"/>
</dbReference>
<name>A0A895YKA0_9ACTN</name>
<feature type="transmembrane region" description="Helical" evidence="2">
    <location>
        <begin position="170"/>
        <end position="190"/>
    </location>
</feature>
<organism evidence="4 5">
    <name type="scientific">Natronosporangium hydrolyticum</name>
    <dbReference type="NCBI Taxonomy" id="2811111"/>
    <lineage>
        <taxon>Bacteria</taxon>
        <taxon>Bacillati</taxon>
        <taxon>Actinomycetota</taxon>
        <taxon>Actinomycetes</taxon>
        <taxon>Micromonosporales</taxon>
        <taxon>Micromonosporaceae</taxon>
        <taxon>Natronosporangium</taxon>
    </lineage>
</organism>
<dbReference type="Proteomes" id="UP000662857">
    <property type="component" value="Chromosome"/>
</dbReference>
<dbReference type="InterPro" id="IPR015943">
    <property type="entry name" value="WD40/YVTN_repeat-like_dom_sf"/>
</dbReference>
<dbReference type="AlphaFoldDB" id="A0A895YKA0"/>
<feature type="region of interest" description="Disordered" evidence="1">
    <location>
        <begin position="1"/>
        <end position="59"/>
    </location>
</feature>